<accession>A0AAW0NYX7</accession>
<keyword evidence="1 2" id="KW-0339">Growth factor</keyword>
<keyword evidence="3" id="KW-0175">Coiled coil</keyword>
<dbReference type="GO" id="GO:0042754">
    <property type="term" value="P:negative regulation of circadian rhythm"/>
    <property type="evidence" value="ECO:0007669"/>
    <property type="project" value="InterPro"/>
</dbReference>
<dbReference type="GO" id="GO:0016020">
    <property type="term" value="C:membrane"/>
    <property type="evidence" value="ECO:0007669"/>
    <property type="project" value="InterPro"/>
</dbReference>
<feature type="domain" description="Platelet-derived growth factor (PDGF) family profile" evidence="6">
    <location>
        <begin position="35"/>
        <end position="132"/>
    </location>
</feature>
<dbReference type="Proteomes" id="UP001460270">
    <property type="component" value="Unassembled WGS sequence"/>
</dbReference>
<feature type="region of interest" description="Disordered" evidence="4">
    <location>
        <begin position="403"/>
        <end position="427"/>
    </location>
</feature>
<keyword evidence="5" id="KW-0732">Signal</keyword>
<dbReference type="Gene3D" id="2.10.90.10">
    <property type="entry name" value="Cystine-knot cytokines"/>
    <property type="match status" value="1"/>
</dbReference>
<proteinExistence type="inferred from homology"/>
<gene>
    <name evidence="7" type="ORF">WMY93_017319</name>
</gene>
<evidence type="ECO:0000313" key="8">
    <source>
        <dbReference type="Proteomes" id="UP001460270"/>
    </source>
</evidence>
<evidence type="ECO:0000256" key="4">
    <source>
        <dbReference type="SAM" id="MobiDB-lite"/>
    </source>
</evidence>
<evidence type="ECO:0000256" key="2">
    <source>
        <dbReference type="RuleBase" id="RU003818"/>
    </source>
</evidence>
<evidence type="ECO:0000256" key="3">
    <source>
        <dbReference type="SAM" id="Coils"/>
    </source>
</evidence>
<dbReference type="SMART" id="SM00141">
    <property type="entry name" value="PDGF"/>
    <property type="match status" value="1"/>
</dbReference>
<dbReference type="InterPro" id="IPR000072">
    <property type="entry name" value="PDGF/VEGF_dom"/>
</dbReference>
<dbReference type="GO" id="GO:0045892">
    <property type="term" value="P:negative regulation of DNA-templated transcription"/>
    <property type="evidence" value="ECO:0007669"/>
    <property type="project" value="InterPro"/>
</dbReference>
<dbReference type="GO" id="GO:0008083">
    <property type="term" value="F:growth factor activity"/>
    <property type="evidence" value="ECO:0007669"/>
    <property type="project" value="UniProtKB-KW"/>
</dbReference>
<name>A0AAW0NYX7_9GOBI</name>
<reference evidence="8" key="1">
    <citation type="submission" date="2024-04" db="EMBL/GenBank/DDBJ databases">
        <title>Salinicola lusitanus LLJ914,a marine bacterium isolated from the Okinawa Trough.</title>
        <authorList>
            <person name="Li J."/>
        </authorList>
    </citation>
    <scope>NUCLEOTIDE SEQUENCE [LARGE SCALE GENOMIC DNA]</scope>
</reference>
<keyword evidence="8" id="KW-1185">Reference proteome</keyword>
<feature type="region of interest" description="Disordered" evidence="4">
    <location>
        <begin position="312"/>
        <end position="390"/>
    </location>
</feature>
<dbReference type="AlphaFoldDB" id="A0AAW0NYX7"/>
<comment type="caution">
    <text evidence="7">The sequence shown here is derived from an EMBL/GenBank/DDBJ whole genome shotgun (WGS) entry which is preliminary data.</text>
</comment>
<dbReference type="GO" id="GO:0005634">
    <property type="term" value="C:nucleus"/>
    <property type="evidence" value="ECO:0007669"/>
    <property type="project" value="TreeGrafter"/>
</dbReference>
<dbReference type="CDD" id="cd00135">
    <property type="entry name" value="PDGF"/>
    <property type="match status" value="1"/>
</dbReference>
<comment type="similarity">
    <text evidence="2">Belongs to the PDGF/VEGF growth factor family.</text>
</comment>
<evidence type="ECO:0000256" key="1">
    <source>
        <dbReference type="ARBA" id="ARBA00023030"/>
    </source>
</evidence>
<feature type="compositionally biased region" description="Polar residues" evidence="4">
    <location>
        <begin position="312"/>
        <end position="331"/>
    </location>
</feature>
<dbReference type="PANTHER" id="PTHR34648:SF6">
    <property type="entry name" value="CLOCK-INTERACTING PACEMAKER-RELATED"/>
    <property type="match status" value="1"/>
</dbReference>
<dbReference type="PANTHER" id="PTHR34648">
    <property type="entry name" value="CLOCK-INTERACTING PACEMAKER"/>
    <property type="match status" value="1"/>
</dbReference>
<feature type="compositionally biased region" description="Polar residues" evidence="4">
    <location>
        <begin position="378"/>
        <end position="390"/>
    </location>
</feature>
<evidence type="ECO:0000259" key="6">
    <source>
        <dbReference type="PROSITE" id="PS50278"/>
    </source>
</evidence>
<evidence type="ECO:0000256" key="5">
    <source>
        <dbReference type="SAM" id="SignalP"/>
    </source>
</evidence>
<evidence type="ECO:0000313" key="7">
    <source>
        <dbReference type="EMBL" id="KAK7904712.1"/>
    </source>
</evidence>
<feature type="signal peptide" evidence="5">
    <location>
        <begin position="1"/>
        <end position="23"/>
    </location>
</feature>
<dbReference type="InterPro" id="IPR031602">
    <property type="entry name" value="CIPC"/>
</dbReference>
<sequence length="510" mass="57343">MKECCWLLGTLAALCLLLTPAQSLPLLSANNTTQQVLMFQEVWRRSFCRTIEKLVEVVQEYPSDVEYIYSPACVPLVRCSGCCGDENLECHPTHTTNVTMQLLKIRPSEPGQEYVEMSFVEHQTCECRTRKPEVKVQRKRQRGKGRKRKEKLKKKECERCQVPRRTLLPIYCGAVPALTFQSKARMYGFGRSDTQRTPSFTMNTHLGAKSDAERDSGFSDASSEYLSAVELTDTEESGRHGSVLNQDSGTQQVTLMGGSYAGVSPMIIMNNFLLKQPSNITTADKQWGISSPMEVMPQSQVVLLQPMVSNSNKNTQKAGCENGRQSRSYTPFKSYPRIAPHPGEHLSKRVGSSRLRGSSEYESRQRKHHHSHRVYSAVSPQPTQQVGHSNTFEPVHNQVKVSEAQVYSPKRHSVSSDKDTSGNDNNKLKRFSNTYNILSKSGLLGITMRTKQLIKENRRTQSQLQQLQEQTSLLLEALSSGDSQLWTKLQLSLQNTEKEPSPAKTPALLV</sequence>
<feature type="chain" id="PRO_5043631673" description="Platelet-derived growth factor (PDGF) family profile domain-containing protein" evidence="5">
    <location>
        <begin position="24"/>
        <end position="510"/>
    </location>
</feature>
<dbReference type="Pfam" id="PF15800">
    <property type="entry name" value="CiPC"/>
    <property type="match status" value="1"/>
</dbReference>
<dbReference type="SUPFAM" id="SSF57501">
    <property type="entry name" value="Cystine-knot cytokines"/>
    <property type="match status" value="1"/>
</dbReference>
<dbReference type="EMBL" id="JBBPFD010000012">
    <property type="protein sequence ID" value="KAK7904712.1"/>
    <property type="molecule type" value="Genomic_DNA"/>
</dbReference>
<protein>
    <recommendedName>
        <fullName evidence="6">Platelet-derived growth factor (PDGF) family profile domain-containing protein</fullName>
    </recommendedName>
</protein>
<dbReference type="PROSITE" id="PS50278">
    <property type="entry name" value="PDGF_2"/>
    <property type="match status" value="1"/>
</dbReference>
<feature type="coiled-coil region" evidence="3">
    <location>
        <begin position="450"/>
        <end position="477"/>
    </location>
</feature>
<organism evidence="7 8">
    <name type="scientific">Mugilogobius chulae</name>
    <name type="common">yellowstripe goby</name>
    <dbReference type="NCBI Taxonomy" id="88201"/>
    <lineage>
        <taxon>Eukaryota</taxon>
        <taxon>Metazoa</taxon>
        <taxon>Chordata</taxon>
        <taxon>Craniata</taxon>
        <taxon>Vertebrata</taxon>
        <taxon>Euteleostomi</taxon>
        <taxon>Actinopterygii</taxon>
        <taxon>Neopterygii</taxon>
        <taxon>Teleostei</taxon>
        <taxon>Neoteleostei</taxon>
        <taxon>Acanthomorphata</taxon>
        <taxon>Gobiaria</taxon>
        <taxon>Gobiiformes</taxon>
        <taxon>Gobioidei</taxon>
        <taxon>Gobiidae</taxon>
        <taxon>Gobionellinae</taxon>
        <taxon>Mugilogobius</taxon>
    </lineage>
</organism>
<dbReference type="Pfam" id="PF00341">
    <property type="entry name" value="PDGF"/>
    <property type="match status" value="1"/>
</dbReference>
<dbReference type="InterPro" id="IPR029034">
    <property type="entry name" value="Cystine-knot_cytokine"/>
</dbReference>